<organism evidence="5 6">
    <name type="scientific">Streptomyces coffeae</name>
    <dbReference type="NCBI Taxonomy" id="621382"/>
    <lineage>
        <taxon>Bacteria</taxon>
        <taxon>Bacillati</taxon>
        <taxon>Actinomycetota</taxon>
        <taxon>Actinomycetes</taxon>
        <taxon>Kitasatosporales</taxon>
        <taxon>Streptomycetaceae</taxon>
        <taxon>Streptomyces</taxon>
    </lineage>
</organism>
<keyword evidence="6" id="KW-1185">Reference proteome</keyword>
<dbReference type="InterPro" id="IPR020807">
    <property type="entry name" value="PKS_DH"/>
</dbReference>
<dbReference type="Proteomes" id="UP000634229">
    <property type="component" value="Unassembled WGS sequence"/>
</dbReference>
<sequence length="485" mass="51018">VSQDTQPWTRDHIVFGMVLVPGAALVEMALTAGREIGCPVVDELVIESPLLLDEDTPVRVQVTVGPADADGRREVAVFTGPESDDEPGEATCHARGRLAPDSEPLTPFPAQWPPAGAEPIDVDELYRRVNKHAHLTDAGFDYGPAFRGVRSAWQVGDDVCTELVLPEVAGSERGFAVHPALLDSALHGGLGLLYRPGSPGGLPFSWSGVRLDRTGGTRLRVRIGLADETALRMEIAGEDGTAIARVARMDVRPVEQSRLEAARRSGRRSLHQVGWVDVPTGTVASADVSVSVLGEMQVPGDRYADLADLEKAIAAGAPAPRVVVTTVETAAGADPAASARATALEALTLVQRWLDSASLSETLLRLVTNKAVAVAGDETPDLTQAPVWGLLRSAQSEHPGRFALVDHDGSGLPDWGAVLGVDEPQLAVREGRLLAPRLGRAAVGSAPAMELDGTVLITGGTGGLGAVFARHLVERRGVTRLVLVS</sequence>
<reference evidence="5 6" key="1">
    <citation type="submission" date="2021-01" db="EMBL/GenBank/DDBJ databases">
        <title>WGS of actinomycetes isolated from Thailand.</title>
        <authorList>
            <person name="Thawai C."/>
        </authorList>
    </citation>
    <scope>NUCLEOTIDE SEQUENCE [LARGE SCALE GENOMIC DNA]</scope>
    <source>
        <strain evidence="5 6">CA1R205</strain>
    </source>
</reference>
<proteinExistence type="predicted"/>
<evidence type="ECO:0000313" key="5">
    <source>
        <dbReference type="EMBL" id="MBL1102876.1"/>
    </source>
</evidence>
<dbReference type="Pfam" id="PF08659">
    <property type="entry name" value="KR"/>
    <property type="match status" value="1"/>
</dbReference>
<feature type="active site" description="Proton donor; for dehydratase activity" evidence="3">
    <location>
        <position position="183"/>
    </location>
</feature>
<dbReference type="Gene3D" id="3.10.129.110">
    <property type="entry name" value="Polyketide synthase dehydratase"/>
    <property type="match status" value="1"/>
</dbReference>
<dbReference type="InterPro" id="IPR049900">
    <property type="entry name" value="PKS_mFAS_DH"/>
</dbReference>
<dbReference type="InterPro" id="IPR055123">
    <property type="entry name" value="SpnB-like_Rossmann"/>
</dbReference>
<dbReference type="Pfam" id="PF21089">
    <property type="entry name" value="PKS_DH_N"/>
    <property type="match status" value="1"/>
</dbReference>
<dbReference type="Pfam" id="PF14765">
    <property type="entry name" value="PS-DH"/>
    <property type="match status" value="1"/>
</dbReference>
<evidence type="ECO:0000256" key="2">
    <source>
        <dbReference type="ARBA" id="ARBA00023268"/>
    </source>
</evidence>
<dbReference type="InterPro" id="IPR013968">
    <property type="entry name" value="PKS_KR"/>
</dbReference>
<keyword evidence="2" id="KW-0511">Multifunctional enzyme</keyword>
<keyword evidence="1" id="KW-0808">Transferase</keyword>
<feature type="active site" description="Proton acceptor; for dehydratase activity" evidence="3">
    <location>
        <position position="12"/>
    </location>
</feature>
<dbReference type="InterPro" id="IPR049552">
    <property type="entry name" value="PKS_DH_N"/>
</dbReference>
<comment type="caution">
    <text evidence="5">The sequence shown here is derived from an EMBL/GenBank/DDBJ whole genome shotgun (WGS) entry which is preliminary data.</text>
</comment>
<name>A0ABS1NRZ8_9ACTN</name>
<evidence type="ECO:0000313" key="6">
    <source>
        <dbReference type="Proteomes" id="UP000634229"/>
    </source>
</evidence>
<dbReference type="InterPro" id="IPR050091">
    <property type="entry name" value="PKS_NRPS_Biosynth_Enz"/>
</dbReference>
<gene>
    <name evidence="5" type="ORF">JK363_41210</name>
</gene>
<accession>A0ABS1NRZ8</accession>
<feature type="region of interest" description="N-terminal hotdog fold" evidence="3">
    <location>
        <begin position="1"/>
        <end position="105"/>
    </location>
</feature>
<dbReference type="PANTHER" id="PTHR43775:SF51">
    <property type="entry name" value="INACTIVE PHENOLPHTHIOCEROL SYNTHESIS POLYKETIDE SYNTHASE TYPE I PKS1-RELATED"/>
    <property type="match status" value="1"/>
</dbReference>
<dbReference type="InterPro" id="IPR042104">
    <property type="entry name" value="PKS_dehydratase_sf"/>
</dbReference>
<feature type="domain" description="PKS/mFAS DH" evidence="4">
    <location>
        <begin position="1"/>
        <end position="260"/>
    </location>
</feature>
<dbReference type="SUPFAM" id="SSF51735">
    <property type="entry name" value="NAD(P)-binding Rossmann-fold domains"/>
    <property type="match status" value="2"/>
</dbReference>
<feature type="region of interest" description="C-terminal hotdog fold" evidence="3">
    <location>
        <begin position="117"/>
        <end position="260"/>
    </location>
</feature>
<evidence type="ECO:0000256" key="1">
    <source>
        <dbReference type="ARBA" id="ARBA00022679"/>
    </source>
</evidence>
<dbReference type="SMART" id="SM00826">
    <property type="entry name" value="PKS_DH"/>
    <property type="match status" value="1"/>
</dbReference>
<protein>
    <submittedName>
        <fullName evidence="5">Polyketide synthase dehydratase domain-containing protein</fullName>
    </submittedName>
</protein>
<evidence type="ECO:0000256" key="3">
    <source>
        <dbReference type="PROSITE-ProRule" id="PRU01363"/>
    </source>
</evidence>
<dbReference type="EMBL" id="JAERRF010000118">
    <property type="protein sequence ID" value="MBL1102876.1"/>
    <property type="molecule type" value="Genomic_DNA"/>
</dbReference>
<dbReference type="Gene3D" id="3.40.50.11460">
    <property type="match status" value="1"/>
</dbReference>
<dbReference type="Gene3D" id="3.40.50.720">
    <property type="entry name" value="NAD(P)-binding Rossmann-like Domain"/>
    <property type="match status" value="1"/>
</dbReference>
<dbReference type="InterPro" id="IPR049551">
    <property type="entry name" value="PKS_DH_C"/>
</dbReference>
<dbReference type="Pfam" id="PF22953">
    <property type="entry name" value="SpnB_Rossmann"/>
    <property type="match status" value="1"/>
</dbReference>
<evidence type="ECO:0000259" key="4">
    <source>
        <dbReference type="PROSITE" id="PS52019"/>
    </source>
</evidence>
<dbReference type="PANTHER" id="PTHR43775">
    <property type="entry name" value="FATTY ACID SYNTHASE"/>
    <property type="match status" value="1"/>
</dbReference>
<feature type="non-terminal residue" evidence="5">
    <location>
        <position position="485"/>
    </location>
</feature>
<dbReference type="PROSITE" id="PS52019">
    <property type="entry name" value="PKS_MFAS_DH"/>
    <property type="match status" value="1"/>
</dbReference>
<feature type="non-terminal residue" evidence="5">
    <location>
        <position position="1"/>
    </location>
</feature>
<dbReference type="InterPro" id="IPR036291">
    <property type="entry name" value="NAD(P)-bd_dom_sf"/>
</dbReference>
<dbReference type="RefSeq" id="WP_201883455.1">
    <property type="nucleotide sequence ID" value="NZ_JAERRF010000118.1"/>
</dbReference>